<keyword evidence="15" id="KW-1185">Reference proteome</keyword>
<evidence type="ECO:0000256" key="6">
    <source>
        <dbReference type="ARBA" id="ARBA00022857"/>
    </source>
</evidence>
<dbReference type="FunFam" id="1.10.3730.10:FF:000001">
    <property type="entry name" value="Pyrroline-5-carboxylate reductase"/>
    <property type="match status" value="1"/>
</dbReference>
<comment type="function">
    <text evidence="8">Catalyzes the reduction of 1-pyrroline-5-carboxylate (PCA) to L-proline.</text>
</comment>
<keyword evidence="4 8" id="KW-0028">Amino-acid biosynthesis</keyword>
<dbReference type="InterPro" id="IPR000304">
    <property type="entry name" value="Pyrroline-COOH_reductase"/>
</dbReference>
<evidence type="ECO:0000256" key="4">
    <source>
        <dbReference type="ARBA" id="ARBA00022605"/>
    </source>
</evidence>
<comment type="subcellular location">
    <subcellularLocation>
        <location evidence="1 8">Cytoplasm</location>
    </subcellularLocation>
</comment>
<comment type="pathway">
    <text evidence="8 11">Amino-acid biosynthesis; L-proline biosynthesis; L-proline from L-glutamate 5-semialdehyde: step 1/1.</text>
</comment>
<comment type="catalytic activity">
    <reaction evidence="8 11">
        <text>L-proline + NADP(+) = (S)-1-pyrroline-5-carboxylate + NADPH + 2 H(+)</text>
        <dbReference type="Rhea" id="RHEA:14109"/>
        <dbReference type="ChEBI" id="CHEBI:15378"/>
        <dbReference type="ChEBI" id="CHEBI:17388"/>
        <dbReference type="ChEBI" id="CHEBI:57783"/>
        <dbReference type="ChEBI" id="CHEBI:58349"/>
        <dbReference type="ChEBI" id="CHEBI:60039"/>
        <dbReference type="EC" id="1.5.1.2"/>
    </reaction>
</comment>
<evidence type="ECO:0000259" key="12">
    <source>
        <dbReference type="Pfam" id="PF03807"/>
    </source>
</evidence>
<feature type="binding site" evidence="10">
    <location>
        <begin position="15"/>
        <end position="20"/>
    </location>
    <ligand>
        <name>NADP(+)</name>
        <dbReference type="ChEBI" id="CHEBI:58349"/>
    </ligand>
</feature>
<comment type="similarity">
    <text evidence="2 8 11">Belongs to the pyrroline-5-carboxylate reductase family.</text>
</comment>
<dbReference type="AlphaFoldDB" id="A0A5C6A1I8"/>
<dbReference type="InterPro" id="IPR036291">
    <property type="entry name" value="NAD(P)-bd_dom_sf"/>
</dbReference>
<dbReference type="HAMAP" id="MF_01925">
    <property type="entry name" value="P5C_reductase"/>
    <property type="match status" value="1"/>
</dbReference>
<keyword evidence="7 8" id="KW-0560">Oxidoreductase</keyword>
<dbReference type="Pfam" id="PF03807">
    <property type="entry name" value="F420_oxidored"/>
    <property type="match status" value="1"/>
</dbReference>
<name>A0A5C6A1I8_9BACT</name>
<dbReference type="InterPro" id="IPR028939">
    <property type="entry name" value="P5C_Rdtase_cat_N"/>
</dbReference>
<evidence type="ECO:0000256" key="7">
    <source>
        <dbReference type="ARBA" id="ARBA00023002"/>
    </source>
</evidence>
<dbReference type="GO" id="GO:0005737">
    <property type="term" value="C:cytoplasm"/>
    <property type="evidence" value="ECO:0007669"/>
    <property type="project" value="UniProtKB-SubCell"/>
</dbReference>
<dbReference type="InterPro" id="IPR008927">
    <property type="entry name" value="6-PGluconate_DH-like_C_sf"/>
</dbReference>
<dbReference type="SUPFAM" id="SSF51735">
    <property type="entry name" value="NAD(P)-binding Rossmann-fold domains"/>
    <property type="match status" value="1"/>
</dbReference>
<dbReference type="Gene3D" id="3.40.50.720">
    <property type="entry name" value="NAD(P)-binding Rossmann-like Domain"/>
    <property type="match status" value="1"/>
</dbReference>
<reference evidence="14 15" key="1">
    <citation type="submission" date="2019-02" db="EMBL/GenBank/DDBJ databases">
        <title>Deep-cultivation of Planctomycetes and their phenomic and genomic characterization uncovers novel biology.</title>
        <authorList>
            <person name="Wiegand S."/>
            <person name="Jogler M."/>
            <person name="Boedeker C."/>
            <person name="Pinto D."/>
            <person name="Vollmers J."/>
            <person name="Rivas-Marin E."/>
            <person name="Kohn T."/>
            <person name="Peeters S.H."/>
            <person name="Heuer A."/>
            <person name="Rast P."/>
            <person name="Oberbeckmann S."/>
            <person name="Bunk B."/>
            <person name="Jeske O."/>
            <person name="Meyerdierks A."/>
            <person name="Storesund J.E."/>
            <person name="Kallscheuer N."/>
            <person name="Luecker S."/>
            <person name="Lage O.M."/>
            <person name="Pohl T."/>
            <person name="Merkel B.J."/>
            <person name="Hornburger P."/>
            <person name="Mueller R.-W."/>
            <person name="Bruemmer F."/>
            <person name="Labrenz M."/>
            <person name="Spormann A.M."/>
            <person name="Op Den Camp H."/>
            <person name="Overmann J."/>
            <person name="Amann R."/>
            <person name="Jetten M.S.M."/>
            <person name="Mascher T."/>
            <person name="Medema M.H."/>
            <person name="Devos D.P."/>
            <person name="Kaster A.-K."/>
            <person name="Ovreas L."/>
            <person name="Rohde M."/>
            <person name="Galperin M.Y."/>
            <person name="Jogler C."/>
        </authorList>
    </citation>
    <scope>NUCLEOTIDE SEQUENCE [LARGE SCALE GENOMIC DNA]</scope>
    <source>
        <strain evidence="14 15">Pla52n</strain>
    </source>
</reference>
<proteinExistence type="inferred from homology"/>
<dbReference type="InterPro" id="IPR053790">
    <property type="entry name" value="P5CR-like_CS"/>
</dbReference>
<dbReference type="PIRSF" id="PIRSF000193">
    <property type="entry name" value="Pyrrol-5-carb_rd"/>
    <property type="match status" value="1"/>
</dbReference>
<keyword evidence="5 8" id="KW-0641">Proline biosynthesis</keyword>
<protein>
    <recommendedName>
        <fullName evidence="8 9">Pyrroline-5-carboxylate reductase</fullName>
        <shortName evidence="8">P5C reductase</shortName>
        <shortName evidence="8">P5CR</shortName>
        <ecNumber evidence="8 9">1.5.1.2</ecNumber>
    </recommendedName>
    <alternativeName>
        <fullName evidence="8">PCA reductase</fullName>
    </alternativeName>
</protein>
<evidence type="ECO:0000259" key="13">
    <source>
        <dbReference type="Pfam" id="PF14748"/>
    </source>
</evidence>
<dbReference type="NCBIfam" id="TIGR00112">
    <property type="entry name" value="proC"/>
    <property type="match status" value="1"/>
</dbReference>
<evidence type="ECO:0000313" key="15">
    <source>
        <dbReference type="Proteomes" id="UP000320176"/>
    </source>
</evidence>
<keyword evidence="6 8" id="KW-0521">NADP</keyword>
<dbReference type="InterPro" id="IPR029036">
    <property type="entry name" value="P5CR_dimer"/>
</dbReference>
<dbReference type="UniPathway" id="UPA00098">
    <property type="reaction ID" value="UER00361"/>
</dbReference>
<dbReference type="Proteomes" id="UP000320176">
    <property type="component" value="Unassembled WGS sequence"/>
</dbReference>
<feature type="domain" description="Pyrroline-5-carboxylate reductase dimerisation" evidence="13">
    <location>
        <begin position="169"/>
        <end position="272"/>
    </location>
</feature>
<dbReference type="Gene3D" id="1.10.3730.10">
    <property type="entry name" value="ProC C-terminal domain-like"/>
    <property type="match status" value="1"/>
</dbReference>
<gene>
    <name evidence="8 14" type="primary">proC</name>
    <name evidence="14" type="ORF">Pla52n_59030</name>
</gene>
<dbReference type="SUPFAM" id="SSF48179">
    <property type="entry name" value="6-phosphogluconate dehydrogenase C-terminal domain-like"/>
    <property type="match status" value="1"/>
</dbReference>
<evidence type="ECO:0000256" key="11">
    <source>
        <dbReference type="RuleBase" id="RU003903"/>
    </source>
</evidence>
<comment type="caution">
    <text evidence="14">The sequence shown here is derived from an EMBL/GenBank/DDBJ whole genome shotgun (WGS) entry which is preliminary data.</text>
</comment>
<keyword evidence="3 8" id="KW-0963">Cytoplasm</keyword>
<dbReference type="GO" id="GO:0004735">
    <property type="term" value="F:pyrroline-5-carboxylate reductase activity"/>
    <property type="evidence" value="ECO:0007669"/>
    <property type="project" value="UniProtKB-UniRule"/>
</dbReference>
<organism evidence="14 15">
    <name type="scientific">Stieleria varia</name>
    <dbReference type="NCBI Taxonomy" id="2528005"/>
    <lineage>
        <taxon>Bacteria</taxon>
        <taxon>Pseudomonadati</taxon>
        <taxon>Planctomycetota</taxon>
        <taxon>Planctomycetia</taxon>
        <taxon>Pirellulales</taxon>
        <taxon>Pirellulaceae</taxon>
        <taxon>Stieleria</taxon>
    </lineage>
</organism>
<feature type="binding site" evidence="10">
    <location>
        <begin position="78"/>
        <end position="81"/>
    </location>
    <ligand>
        <name>NADP(+)</name>
        <dbReference type="ChEBI" id="CHEBI:58349"/>
    </ligand>
</feature>
<dbReference type="PANTHER" id="PTHR11645:SF0">
    <property type="entry name" value="PYRROLINE-5-CARBOXYLATE REDUCTASE 3"/>
    <property type="match status" value="1"/>
</dbReference>
<dbReference type="PANTHER" id="PTHR11645">
    <property type="entry name" value="PYRROLINE-5-CARBOXYLATE REDUCTASE"/>
    <property type="match status" value="1"/>
</dbReference>
<dbReference type="FunFam" id="3.40.50.720:FF:000190">
    <property type="entry name" value="Pyrroline-5-carboxylate reductase"/>
    <property type="match status" value="1"/>
</dbReference>
<evidence type="ECO:0000256" key="5">
    <source>
        <dbReference type="ARBA" id="ARBA00022650"/>
    </source>
</evidence>
<evidence type="ECO:0000256" key="2">
    <source>
        <dbReference type="ARBA" id="ARBA00005525"/>
    </source>
</evidence>
<comment type="catalytic activity">
    <reaction evidence="8">
        <text>L-proline + NAD(+) = (S)-1-pyrroline-5-carboxylate + NADH + 2 H(+)</text>
        <dbReference type="Rhea" id="RHEA:14105"/>
        <dbReference type="ChEBI" id="CHEBI:15378"/>
        <dbReference type="ChEBI" id="CHEBI:17388"/>
        <dbReference type="ChEBI" id="CHEBI:57540"/>
        <dbReference type="ChEBI" id="CHEBI:57945"/>
        <dbReference type="ChEBI" id="CHEBI:60039"/>
        <dbReference type="EC" id="1.5.1.2"/>
    </reaction>
</comment>
<evidence type="ECO:0000313" key="14">
    <source>
        <dbReference type="EMBL" id="TWT93245.1"/>
    </source>
</evidence>
<dbReference type="PROSITE" id="PS00521">
    <property type="entry name" value="P5CR"/>
    <property type="match status" value="1"/>
</dbReference>
<dbReference type="EMBL" id="SJPN01000009">
    <property type="protein sequence ID" value="TWT93245.1"/>
    <property type="molecule type" value="Genomic_DNA"/>
</dbReference>
<dbReference type="EC" id="1.5.1.2" evidence="8 9"/>
<feature type="domain" description="Pyrroline-5-carboxylate reductase catalytic N-terminal" evidence="12">
    <location>
        <begin position="12"/>
        <end position="106"/>
    </location>
</feature>
<evidence type="ECO:0000256" key="3">
    <source>
        <dbReference type="ARBA" id="ARBA00022490"/>
    </source>
</evidence>
<dbReference type="Pfam" id="PF14748">
    <property type="entry name" value="P5CR_dimer"/>
    <property type="match status" value="1"/>
</dbReference>
<accession>A0A5C6A1I8</accession>
<sequence length="284" mass="29382">MKEEDLMSKKRLTVIGGGQMGRALVGGMVAANVLSPAEICVVEPSAESRLWWQTQHGDIDLVVDSTDPAADSQIVLIAVKPNVVPVVASQKDGMWSGKLVISIAAGVNLSKLADWFGHQRVVRVMPNTPCLVGQGACAYCCGNDVGDEDKQWISAALSAVGLAVEVNDSQMDAVTGLSGSGPAYICLVIEAMADGGVLAGLPRHLAMQLASQTVLGTAKMVQETGRHPGELKDAVASPGGTTIAGLQALENKGLRSAMIAAVEASMKRSQQLDSLSSHKGQGAG</sequence>
<evidence type="ECO:0000256" key="1">
    <source>
        <dbReference type="ARBA" id="ARBA00004496"/>
    </source>
</evidence>
<dbReference type="GO" id="GO:0055129">
    <property type="term" value="P:L-proline biosynthetic process"/>
    <property type="evidence" value="ECO:0007669"/>
    <property type="project" value="UniProtKB-UniRule"/>
</dbReference>
<evidence type="ECO:0000256" key="10">
    <source>
        <dbReference type="PIRSR" id="PIRSR000193-1"/>
    </source>
</evidence>
<evidence type="ECO:0000256" key="9">
    <source>
        <dbReference type="NCBIfam" id="TIGR00112"/>
    </source>
</evidence>
<evidence type="ECO:0000256" key="8">
    <source>
        <dbReference type="HAMAP-Rule" id="MF_01925"/>
    </source>
</evidence>